<accession>A0A7T2GJQ5</accession>
<dbReference type="NCBIfam" id="TIGR00254">
    <property type="entry name" value="GGDEF"/>
    <property type="match status" value="1"/>
</dbReference>
<dbReference type="PROSITE" id="PS50887">
    <property type="entry name" value="GGDEF"/>
    <property type="match status" value="1"/>
</dbReference>
<dbReference type="Proteomes" id="UP000594873">
    <property type="component" value="Chromosome"/>
</dbReference>
<evidence type="ECO:0000313" key="3">
    <source>
        <dbReference type="EMBL" id="QPQ55124.1"/>
    </source>
</evidence>
<dbReference type="SMART" id="SM00267">
    <property type="entry name" value="GGDEF"/>
    <property type="match status" value="1"/>
</dbReference>
<feature type="transmembrane region" description="Helical" evidence="1">
    <location>
        <begin position="100"/>
        <end position="121"/>
    </location>
</feature>
<proteinExistence type="predicted"/>
<dbReference type="InterPro" id="IPR052163">
    <property type="entry name" value="DGC-Regulatory_Protein"/>
</dbReference>
<feature type="transmembrane region" description="Helical" evidence="1">
    <location>
        <begin position="64"/>
        <end position="88"/>
    </location>
</feature>
<keyword evidence="1" id="KW-0472">Membrane</keyword>
<dbReference type="KEGG" id="sflv:IC614_00405"/>
<evidence type="ECO:0000256" key="1">
    <source>
        <dbReference type="SAM" id="Phobius"/>
    </source>
</evidence>
<dbReference type="CDD" id="cd01949">
    <property type="entry name" value="GGDEF"/>
    <property type="match status" value="1"/>
</dbReference>
<organism evidence="3 4">
    <name type="scientific">Allosphingosinicella flava</name>
    <dbReference type="NCBI Taxonomy" id="2771430"/>
    <lineage>
        <taxon>Bacteria</taxon>
        <taxon>Pseudomonadati</taxon>
        <taxon>Pseudomonadota</taxon>
        <taxon>Alphaproteobacteria</taxon>
        <taxon>Sphingomonadales</taxon>
        <taxon>Sphingomonadaceae</taxon>
        <taxon>Allosphingosinicella</taxon>
    </lineage>
</organism>
<dbReference type="RefSeq" id="WP_200971800.1">
    <property type="nucleotide sequence ID" value="NZ_CP065592.1"/>
</dbReference>
<dbReference type="AlphaFoldDB" id="A0A7T2GJQ5"/>
<keyword evidence="4" id="KW-1185">Reference proteome</keyword>
<dbReference type="SUPFAM" id="SSF55073">
    <property type="entry name" value="Nucleotide cyclase"/>
    <property type="match status" value="1"/>
</dbReference>
<dbReference type="Pfam" id="PF00990">
    <property type="entry name" value="GGDEF"/>
    <property type="match status" value="1"/>
</dbReference>
<dbReference type="InterPro" id="IPR000160">
    <property type="entry name" value="GGDEF_dom"/>
</dbReference>
<sequence>MQQTRQQPAPLWRITRWLVDPGIEVPTAIRTSLVNGLYGTLPIFAGGVLNTISVAAVIASRLQYGLFLLWLTLEVTLCLVRLAVLLQAQRRNFIGIERLTDLYVGLGVLWAGSVGFGTFISVASGDWMAAALACLSAAAMCGGICFRNFSAPRLVGVMIALSLGPCMVAGVLSGEPVFLLTLFQIPFYLYAMTAAAFRLNRMLVSTMQAEQENDHLARHDLLTGLLNRIGLERQLEECETLANTPLTLFYLDLDGFKAVNDRMGHAAGDSLLAMVGERLQAITRGGLIAARIGGDEFVMAGSGNDRETALEVGAGIIDAIAAQPYLIGHHAIEVGVSAGIAFSPDHGKGLADLLSAADNALYQAKSRGRCSLAVAATIGQPPPLRLAALSS</sequence>
<feature type="transmembrane region" description="Helical" evidence="1">
    <location>
        <begin position="178"/>
        <end position="197"/>
    </location>
</feature>
<feature type="domain" description="GGDEF" evidence="2">
    <location>
        <begin position="244"/>
        <end position="377"/>
    </location>
</feature>
<feature type="transmembrane region" description="Helical" evidence="1">
    <location>
        <begin position="127"/>
        <end position="146"/>
    </location>
</feature>
<evidence type="ECO:0000313" key="4">
    <source>
        <dbReference type="Proteomes" id="UP000594873"/>
    </source>
</evidence>
<keyword evidence="1" id="KW-1133">Transmembrane helix</keyword>
<name>A0A7T2GJQ5_9SPHN</name>
<dbReference type="Gene3D" id="3.30.70.270">
    <property type="match status" value="1"/>
</dbReference>
<protein>
    <submittedName>
        <fullName evidence="3">GGDEF domain-containing protein</fullName>
    </submittedName>
</protein>
<feature type="transmembrane region" description="Helical" evidence="1">
    <location>
        <begin position="37"/>
        <end position="58"/>
    </location>
</feature>
<gene>
    <name evidence="3" type="ORF">IC614_00405</name>
</gene>
<reference evidence="3 4" key="1">
    <citation type="submission" date="2020-11" db="EMBL/GenBank/DDBJ databases">
        <title>Genome seq and assembly of Sphingosinicella sp.</title>
        <authorList>
            <person name="Chhetri G."/>
        </authorList>
    </citation>
    <scope>NUCLEOTIDE SEQUENCE [LARGE SCALE GENOMIC DNA]</scope>
    <source>
        <strain evidence="3 4">UDD2</strain>
    </source>
</reference>
<dbReference type="EMBL" id="CP065592">
    <property type="protein sequence ID" value="QPQ55124.1"/>
    <property type="molecule type" value="Genomic_DNA"/>
</dbReference>
<keyword evidence="1" id="KW-0812">Transmembrane</keyword>
<feature type="transmembrane region" description="Helical" evidence="1">
    <location>
        <begin position="153"/>
        <end position="172"/>
    </location>
</feature>
<dbReference type="PANTHER" id="PTHR46663">
    <property type="entry name" value="DIGUANYLATE CYCLASE DGCT-RELATED"/>
    <property type="match status" value="1"/>
</dbReference>
<dbReference type="InterPro" id="IPR043128">
    <property type="entry name" value="Rev_trsase/Diguanyl_cyclase"/>
</dbReference>
<evidence type="ECO:0000259" key="2">
    <source>
        <dbReference type="PROSITE" id="PS50887"/>
    </source>
</evidence>
<dbReference type="InterPro" id="IPR029787">
    <property type="entry name" value="Nucleotide_cyclase"/>
</dbReference>
<dbReference type="PANTHER" id="PTHR46663:SF2">
    <property type="entry name" value="GGDEF DOMAIN-CONTAINING PROTEIN"/>
    <property type="match status" value="1"/>
</dbReference>